<dbReference type="AlphaFoldDB" id="A0A3D8M410"/>
<name>A0A3D8M410_9ALTE</name>
<dbReference type="SMART" id="SM00387">
    <property type="entry name" value="HATPase_c"/>
    <property type="match status" value="1"/>
</dbReference>
<dbReference type="EC" id="2.7.13.3" evidence="3"/>
<dbReference type="Pfam" id="PF00512">
    <property type="entry name" value="HisKA"/>
    <property type="match status" value="1"/>
</dbReference>
<dbReference type="SMART" id="SM00388">
    <property type="entry name" value="HisKA"/>
    <property type="match status" value="1"/>
</dbReference>
<dbReference type="InterPro" id="IPR011006">
    <property type="entry name" value="CheY-like_superfamily"/>
</dbReference>
<dbReference type="GO" id="GO:0006355">
    <property type="term" value="P:regulation of DNA-templated transcription"/>
    <property type="evidence" value="ECO:0007669"/>
    <property type="project" value="InterPro"/>
</dbReference>
<feature type="modified residue" description="Phosphohistidine" evidence="14">
    <location>
        <position position="971"/>
    </location>
</feature>
<dbReference type="Pfam" id="PF00989">
    <property type="entry name" value="PAS"/>
    <property type="match status" value="1"/>
</dbReference>
<dbReference type="InterPro" id="IPR004358">
    <property type="entry name" value="Sig_transdc_His_kin-like_C"/>
</dbReference>
<dbReference type="InterPro" id="IPR036641">
    <property type="entry name" value="HPT_dom_sf"/>
</dbReference>
<feature type="modified residue" description="4-aspartylphosphate" evidence="15">
    <location>
        <position position="830"/>
    </location>
</feature>
<evidence type="ECO:0000256" key="3">
    <source>
        <dbReference type="ARBA" id="ARBA00012438"/>
    </source>
</evidence>
<evidence type="ECO:0000259" key="17">
    <source>
        <dbReference type="PROSITE" id="PS50109"/>
    </source>
</evidence>
<feature type="domain" description="Histidine kinase" evidence="17">
    <location>
        <begin position="545"/>
        <end position="762"/>
    </location>
</feature>
<feature type="transmembrane region" description="Helical" evidence="16">
    <location>
        <begin position="58"/>
        <end position="79"/>
    </location>
</feature>
<feature type="domain" description="PAS" evidence="19">
    <location>
        <begin position="271"/>
        <end position="324"/>
    </location>
</feature>
<dbReference type="Gene3D" id="3.30.565.10">
    <property type="entry name" value="Histidine kinase-like ATPase, C-terminal domain"/>
    <property type="match status" value="1"/>
</dbReference>
<keyword evidence="10" id="KW-0067">ATP-binding</keyword>
<keyword evidence="11 16" id="KW-1133">Transmembrane helix</keyword>
<dbReference type="OrthoDB" id="9810730at2"/>
<evidence type="ECO:0000256" key="6">
    <source>
        <dbReference type="ARBA" id="ARBA00022553"/>
    </source>
</evidence>
<dbReference type="PROSITE" id="PS50112">
    <property type="entry name" value="PAS"/>
    <property type="match status" value="2"/>
</dbReference>
<dbReference type="InterPro" id="IPR000014">
    <property type="entry name" value="PAS"/>
</dbReference>
<dbReference type="InterPro" id="IPR035965">
    <property type="entry name" value="PAS-like_dom_sf"/>
</dbReference>
<evidence type="ECO:0000256" key="16">
    <source>
        <dbReference type="PROSITE-ProRule" id="PRU00244"/>
    </source>
</evidence>
<dbReference type="Pfam" id="PF03707">
    <property type="entry name" value="MHYT"/>
    <property type="match status" value="3"/>
</dbReference>
<evidence type="ECO:0000256" key="8">
    <source>
        <dbReference type="ARBA" id="ARBA00022692"/>
    </source>
</evidence>
<evidence type="ECO:0000256" key="11">
    <source>
        <dbReference type="ARBA" id="ARBA00022989"/>
    </source>
</evidence>
<dbReference type="InterPro" id="IPR036890">
    <property type="entry name" value="HATPase_C_sf"/>
</dbReference>
<comment type="subcellular location">
    <subcellularLocation>
        <location evidence="2">Cell inner membrane</location>
        <topology evidence="2">Multi-pass membrane protein</topology>
    </subcellularLocation>
</comment>
<dbReference type="SMART" id="SM00086">
    <property type="entry name" value="PAC"/>
    <property type="match status" value="2"/>
</dbReference>
<dbReference type="SUPFAM" id="SSF47384">
    <property type="entry name" value="Homodimeric domain of signal transducing histidine kinase"/>
    <property type="match status" value="1"/>
</dbReference>
<dbReference type="RefSeq" id="WP_115594009.1">
    <property type="nucleotide sequence ID" value="NZ_QRHA01000010.1"/>
</dbReference>
<dbReference type="CDD" id="cd17546">
    <property type="entry name" value="REC_hyHK_CKI1_RcsC-like"/>
    <property type="match status" value="1"/>
</dbReference>
<evidence type="ECO:0000259" key="20">
    <source>
        <dbReference type="PROSITE" id="PS50113"/>
    </source>
</evidence>
<dbReference type="Pfam" id="PF01627">
    <property type="entry name" value="Hpt"/>
    <property type="match status" value="1"/>
</dbReference>
<sequence>MFDWLSRVFTASDDVMLLEGRYEFWLVGLSVAISVFASFMAFKVAGQASATRNKGFRQVLLAVGSLALGGGIWAMHFVGMLAFELCTTVEYGLNTTIVSVLPGVLAAWFALQSLSRSRISFKQIVLGGLLVGSGIGLMHYTGMSAMRMSAVLRYDLATFILSLIVAVVLAMLSLWIRYGLARLSSINLKPGPCTLLASVVMGMAISAMHYIGMSAARIVRPPELTLSEQPFQLSLYLAAGVTFFTVTMIALVLGISLLIRYREISQSAFEAHHKQSAIMDTAIDGVLTVDGNGIVISMNKTVSEMLGWTQSELVGHSVHKIVPEAQRSKYNEDFFEQRSTPVGEQIVGTSRDVEVLKKTGEAIPARVGIGHTQLGRQHYFVVFISDIRERLEMENALRENEAKFRSFISNIPGIAYRCLNRPGWPMVFINDAVEQITGYPAKDFLLPNPVRSFEQLYHPDDLANIEQGLQQPGTFTFEYRIITKDGGLRWLREYGTYVRDDSGNIQYLDGFIMDITERRQMEEQLLAAKEEAEMAVAARTAFLANMSHEIRTPMNAIIGFSDLLIDQNMPEDQSRHIGTINRAARSLLHLLNDILDSAKLDKGKLELAYQDFTLSDEVDMVVSTLSLEAKKKGLELEVNLSPGLSAGYHGAPERIRQVLVNLLGNAIKFTEQGNIRLNIEPHNPSGVRFSIFDTGIGMTPDQLDRVFEPFSQADVSMSRKYGGTGLGTTISKQLVELMGGEIEAASEPGKGSCFAFTLPLVPAQVLGPEADGGQETLQALSILVVDDIAQNVDLLTSWLGRKGHCVKTASNGEEALEAMATYELDIVLMDLQMPVMDGLTAARLRRAFERAHGLPNLPIMALTASVLTEDRQAAQGAGMQGFANKPIDFVLLQREIARILGLVAPEEPKAAIEGASVGMGVDWQQGAVLWGSTEAHRAELDRFILTVQNPLDELKLAVEADNISQFCRVCHSLKGVAGNLCLTELRQSCEAFESAALAGNPLPGAVGILADIVEKLRAQIDSAQTDVHPVLQPVSDAQFYCRLQSLLVSVKENRLDEEELKKLRQTVPLNYREEVAAICSDIEDFEFARGQRRLREILSRLNRESETEV</sequence>
<dbReference type="PANTHER" id="PTHR43047">
    <property type="entry name" value="TWO-COMPONENT HISTIDINE PROTEIN KINASE"/>
    <property type="match status" value="1"/>
</dbReference>
<dbReference type="Pfam" id="PF00072">
    <property type="entry name" value="Response_reg"/>
    <property type="match status" value="1"/>
</dbReference>
<dbReference type="NCBIfam" id="TIGR00229">
    <property type="entry name" value="sensory_box"/>
    <property type="match status" value="2"/>
</dbReference>
<evidence type="ECO:0000313" key="24">
    <source>
        <dbReference type="Proteomes" id="UP000256561"/>
    </source>
</evidence>
<feature type="domain" description="MHYT" evidence="22">
    <location>
        <begin position="22"/>
        <end position="219"/>
    </location>
</feature>
<feature type="transmembrane region" description="Helical" evidence="16">
    <location>
        <begin position="233"/>
        <end position="259"/>
    </location>
</feature>
<keyword evidence="24" id="KW-1185">Reference proteome</keyword>
<keyword evidence="13 16" id="KW-0472">Membrane</keyword>
<evidence type="ECO:0000256" key="7">
    <source>
        <dbReference type="ARBA" id="ARBA00022679"/>
    </source>
</evidence>
<keyword evidence="12" id="KW-0902">Two-component regulatory system</keyword>
<evidence type="ECO:0000256" key="13">
    <source>
        <dbReference type="ARBA" id="ARBA00023136"/>
    </source>
</evidence>
<keyword evidence="8 16" id="KW-0812">Transmembrane</keyword>
<dbReference type="SUPFAM" id="SSF47226">
    <property type="entry name" value="Histidine-containing phosphotransfer domain, HPT domain"/>
    <property type="match status" value="1"/>
</dbReference>
<dbReference type="SMART" id="SM00448">
    <property type="entry name" value="REC"/>
    <property type="match status" value="1"/>
</dbReference>
<dbReference type="SUPFAM" id="SSF55874">
    <property type="entry name" value="ATPase domain of HSP90 chaperone/DNA topoisomerase II/histidine kinase"/>
    <property type="match status" value="1"/>
</dbReference>
<dbReference type="Pfam" id="PF02518">
    <property type="entry name" value="HATPase_c"/>
    <property type="match status" value="1"/>
</dbReference>
<dbReference type="InterPro" id="IPR008207">
    <property type="entry name" value="Sig_transdc_His_kin_Hpt_dom"/>
</dbReference>
<gene>
    <name evidence="23" type="ORF">DXV75_13780</name>
</gene>
<dbReference type="PRINTS" id="PR00344">
    <property type="entry name" value="BCTRLSENSOR"/>
</dbReference>
<evidence type="ECO:0000256" key="14">
    <source>
        <dbReference type="PROSITE-ProRule" id="PRU00110"/>
    </source>
</evidence>
<keyword evidence="6 15" id="KW-0597">Phosphoprotein</keyword>
<dbReference type="EMBL" id="QRHA01000010">
    <property type="protein sequence ID" value="RDV24487.1"/>
    <property type="molecule type" value="Genomic_DNA"/>
</dbReference>
<dbReference type="SUPFAM" id="SSF52172">
    <property type="entry name" value="CheY-like"/>
    <property type="match status" value="1"/>
</dbReference>
<evidence type="ECO:0000259" key="21">
    <source>
        <dbReference type="PROSITE" id="PS50894"/>
    </source>
</evidence>
<dbReference type="Pfam" id="PF08447">
    <property type="entry name" value="PAS_3"/>
    <property type="match status" value="1"/>
</dbReference>
<dbReference type="Gene3D" id="1.20.120.160">
    <property type="entry name" value="HPT domain"/>
    <property type="match status" value="1"/>
</dbReference>
<comment type="caution">
    <text evidence="23">The sequence shown here is derived from an EMBL/GenBank/DDBJ whole genome shotgun (WGS) entry which is preliminary data.</text>
</comment>
<feature type="transmembrane region" description="Helical" evidence="16">
    <location>
        <begin position="91"/>
        <end position="111"/>
    </location>
</feature>
<keyword evidence="5" id="KW-0997">Cell inner membrane</keyword>
<dbReference type="SMART" id="SM00091">
    <property type="entry name" value="PAS"/>
    <property type="match status" value="2"/>
</dbReference>
<evidence type="ECO:0000313" key="23">
    <source>
        <dbReference type="EMBL" id="RDV24487.1"/>
    </source>
</evidence>
<dbReference type="SMART" id="SM00073">
    <property type="entry name" value="HPT"/>
    <property type="match status" value="1"/>
</dbReference>
<dbReference type="InterPro" id="IPR000700">
    <property type="entry name" value="PAS-assoc_C"/>
</dbReference>
<dbReference type="PROSITE" id="PS50110">
    <property type="entry name" value="RESPONSE_REGULATORY"/>
    <property type="match status" value="1"/>
</dbReference>
<evidence type="ECO:0000259" key="18">
    <source>
        <dbReference type="PROSITE" id="PS50110"/>
    </source>
</evidence>
<dbReference type="GO" id="GO:0000155">
    <property type="term" value="F:phosphorelay sensor kinase activity"/>
    <property type="evidence" value="ECO:0007669"/>
    <property type="project" value="InterPro"/>
</dbReference>
<feature type="transmembrane region" description="Helical" evidence="16">
    <location>
        <begin position="24"/>
        <end position="46"/>
    </location>
</feature>
<protein>
    <recommendedName>
        <fullName evidence="3">histidine kinase</fullName>
        <ecNumber evidence="3">2.7.13.3</ecNumber>
    </recommendedName>
</protein>
<evidence type="ECO:0000259" key="19">
    <source>
        <dbReference type="PROSITE" id="PS50112"/>
    </source>
</evidence>
<evidence type="ECO:0000256" key="9">
    <source>
        <dbReference type="ARBA" id="ARBA00022777"/>
    </source>
</evidence>
<dbReference type="PROSITE" id="PS50924">
    <property type="entry name" value="MHYT"/>
    <property type="match status" value="1"/>
</dbReference>
<reference evidence="24" key="1">
    <citation type="submission" date="2018-08" db="EMBL/GenBank/DDBJ databases">
        <authorList>
            <person name="Zhang J."/>
            <person name="Du Z.-J."/>
        </authorList>
    </citation>
    <scope>NUCLEOTIDE SEQUENCE [LARGE SCALE GENOMIC DNA]</scope>
    <source>
        <strain evidence="24">KCTC 52655</strain>
    </source>
</reference>
<dbReference type="InterPro" id="IPR003661">
    <property type="entry name" value="HisK_dim/P_dom"/>
</dbReference>
<dbReference type="CDD" id="cd16922">
    <property type="entry name" value="HATPase_EvgS-ArcB-TorS-like"/>
    <property type="match status" value="1"/>
</dbReference>
<dbReference type="Gene3D" id="1.10.287.130">
    <property type="match status" value="1"/>
</dbReference>
<dbReference type="InterPro" id="IPR001610">
    <property type="entry name" value="PAC"/>
</dbReference>
<dbReference type="Gene3D" id="3.30.450.20">
    <property type="entry name" value="PAS domain"/>
    <property type="match status" value="2"/>
</dbReference>
<feature type="transmembrane region" description="Helical" evidence="16">
    <location>
        <begin position="123"/>
        <end position="140"/>
    </location>
</feature>
<organism evidence="23 24">
    <name type="scientific">Alteromonas aestuariivivens</name>
    <dbReference type="NCBI Taxonomy" id="1938339"/>
    <lineage>
        <taxon>Bacteria</taxon>
        <taxon>Pseudomonadati</taxon>
        <taxon>Pseudomonadota</taxon>
        <taxon>Gammaproteobacteria</taxon>
        <taxon>Alteromonadales</taxon>
        <taxon>Alteromonadaceae</taxon>
        <taxon>Alteromonas/Salinimonas group</taxon>
        <taxon>Alteromonas</taxon>
    </lineage>
</organism>
<dbReference type="InterPro" id="IPR013767">
    <property type="entry name" value="PAS_fold"/>
</dbReference>
<comment type="catalytic activity">
    <reaction evidence="1">
        <text>ATP + protein L-histidine = ADP + protein N-phospho-L-histidine.</text>
        <dbReference type="EC" id="2.7.13.3"/>
    </reaction>
</comment>
<evidence type="ECO:0000256" key="2">
    <source>
        <dbReference type="ARBA" id="ARBA00004429"/>
    </source>
</evidence>
<feature type="domain" description="PAS" evidence="19">
    <location>
        <begin position="419"/>
        <end position="471"/>
    </location>
</feature>
<feature type="domain" description="PAC" evidence="20">
    <location>
        <begin position="475"/>
        <end position="527"/>
    </location>
</feature>
<dbReference type="PROSITE" id="PS50113">
    <property type="entry name" value="PAC"/>
    <property type="match status" value="1"/>
</dbReference>
<evidence type="ECO:0000256" key="15">
    <source>
        <dbReference type="PROSITE-ProRule" id="PRU00169"/>
    </source>
</evidence>
<evidence type="ECO:0000256" key="5">
    <source>
        <dbReference type="ARBA" id="ARBA00022519"/>
    </source>
</evidence>
<keyword evidence="7" id="KW-0808">Transferase</keyword>
<keyword evidence="4" id="KW-1003">Cell membrane</keyword>
<dbReference type="InterPro" id="IPR013655">
    <property type="entry name" value="PAS_fold_3"/>
</dbReference>
<feature type="transmembrane region" description="Helical" evidence="16">
    <location>
        <begin position="160"/>
        <end position="180"/>
    </location>
</feature>
<keyword evidence="9" id="KW-0418">Kinase</keyword>
<evidence type="ECO:0000259" key="22">
    <source>
        <dbReference type="PROSITE" id="PS50924"/>
    </source>
</evidence>
<accession>A0A3D8M410</accession>
<dbReference type="InterPro" id="IPR005330">
    <property type="entry name" value="MHYT_dom"/>
</dbReference>
<evidence type="ECO:0000256" key="12">
    <source>
        <dbReference type="ARBA" id="ARBA00023012"/>
    </source>
</evidence>
<proteinExistence type="predicted"/>
<dbReference type="Proteomes" id="UP000256561">
    <property type="component" value="Unassembled WGS sequence"/>
</dbReference>
<dbReference type="CDD" id="cd00082">
    <property type="entry name" value="HisKA"/>
    <property type="match status" value="1"/>
</dbReference>
<dbReference type="FunFam" id="3.30.565.10:FF:000010">
    <property type="entry name" value="Sensor histidine kinase RcsC"/>
    <property type="match status" value="1"/>
</dbReference>
<dbReference type="SUPFAM" id="SSF55785">
    <property type="entry name" value="PYP-like sensor domain (PAS domain)"/>
    <property type="match status" value="2"/>
</dbReference>
<feature type="domain" description="HPt" evidence="21">
    <location>
        <begin position="932"/>
        <end position="1030"/>
    </location>
</feature>
<dbReference type="GO" id="GO:0005886">
    <property type="term" value="C:plasma membrane"/>
    <property type="evidence" value="ECO:0007669"/>
    <property type="project" value="UniProtKB-SubCell"/>
</dbReference>
<dbReference type="PROSITE" id="PS50109">
    <property type="entry name" value="HIS_KIN"/>
    <property type="match status" value="1"/>
</dbReference>
<dbReference type="InterPro" id="IPR003594">
    <property type="entry name" value="HATPase_dom"/>
</dbReference>
<dbReference type="InterPro" id="IPR036097">
    <property type="entry name" value="HisK_dim/P_sf"/>
</dbReference>
<evidence type="ECO:0000256" key="1">
    <source>
        <dbReference type="ARBA" id="ARBA00000085"/>
    </source>
</evidence>
<evidence type="ECO:0000256" key="10">
    <source>
        <dbReference type="ARBA" id="ARBA00022840"/>
    </source>
</evidence>
<dbReference type="PROSITE" id="PS50894">
    <property type="entry name" value="HPT"/>
    <property type="match status" value="1"/>
</dbReference>
<dbReference type="InterPro" id="IPR005467">
    <property type="entry name" value="His_kinase_dom"/>
</dbReference>
<keyword evidence="10" id="KW-0547">Nucleotide-binding</keyword>
<feature type="domain" description="Response regulatory" evidence="18">
    <location>
        <begin position="781"/>
        <end position="900"/>
    </location>
</feature>
<dbReference type="CDD" id="cd00130">
    <property type="entry name" value="PAS"/>
    <property type="match status" value="2"/>
</dbReference>
<evidence type="ECO:0000256" key="4">
    <source>
        <dbReference type="ARBA" id="ARBA00022475"/>
    </source>
</evidence>
<dbReference type="InterPro" id="IPR001789">
    <property type="entry name" value="Sig_transdc_resp-reg_receiver"/>
</dbReference>
<dbReference type="Gene3D" id="3.40.50.2300">
    <property type="match status" value="1"/>
</dbReference>
<feature type="transmembrane region" description="Helical" evidence="16">
    <location>
        <begin position="192"/>
        <end position="213"/>
    </location>
</feature>